<dbReference type="EMBL" id="VRSW01000004">
    <property type="protein sequence ID" value="TXK03383.1"/>
    <property type="molecule type" value="Genomic_DNA"/>
</dbReference>
<dbReference type="SUPFAM" id="SSF101478">
    <property type="entry name" value="ADP-ribosylglycohydrolase"/>
    <property type="match status" value="1"/>
</dbReference>
<organism evidence="3 4">
    <name type="scientific">Microbacterium mitrae</name>
    <dbReference type="NCBI Taxonomy" id="664640"/>
    <lineage>
        <taxon>Bacteria</taxon>
        <taxon>Bacillati</taxon>
        <taxon>Actinomycetota</taxon>
        <taxon>Actinomycetes</taxon>
        <taxon>Micrococcales</taxon>
        <taxon>Microbacteriaceae</taxon>
        <taxon>Microbacterium</taxon>
    </lineage>
</organism>
<comment type="cofactor">
    <cofactor evidence="1">
        <name>Mg(2+)</name>
        <dbReference type="ChEBI" id="CHEBI:18420"/>
    </cofactor>
    <text evidence="1">Binds 2 magnesium ions per subunit.</text>
</comment>
<keyword evidence="3" id="KW-0378">Hydrolase</keyword>
<accession>A0A5C8HNA2</accession>
<dbReference type="GO" id="GO:0016787">
    <property type="term" value="F:hydrolase activity"/>
    <property type="evidence" value="ECO:0007669"/>
    <property type="project" value="UniProtKB-KW"/>
</dbReference>
<evidence type="ECO:0000313" key="3">
    <source>
        <dbReference type="EMBL" id="TXK03383.1"/>
    </source>
</evidence>
<name>A0A5C8HNA2_9MICO</name>
<dbReference type="GO" id="GO:0046872">
    <property type="term" value="F:metal ion binding"/>
    <property type="evidence" value="ECO:0007669"/>
    <property type="project" value="UniProtKB-KW"/>
</dbReference>
<reference evidence="3 4" key="1">
    <citation type="submission" date="2019-08" db="EMBL/GenBank/DDBJ databases">
        <authorList>
            <person name="Dong K."/>
        </authorList>
    </citation>
    <scope>NUCLEOTIDE SEQUENCE [LARGE SCALE GENOMIC DNA]</scope>
    <source>
        <strain evidence="3 4">M4-8</strain>
    </source>
</reference>
<evidence type="ECO:0000256" key="2">
    <source>
        <dbReference type="SAM" id="MobiDB-lite"/>
    </source>
</evidence>
<feature type="binding site" evidence="1">
    <location>
        <position position="197"/>
    </location>
    <ligand>
        <name>Mg(2+)</name>
        <dbReference type="ChEBI" id="CHEBI:18420"/>
        <label>1</label>
    </ligand>
</feature>
<dbReference type="InterPro" id="IPR036705">
    <property type="entry name" value="Ribosyl_crysJ1_sf"/>
</dbReference>
<feature type="region of interest" description="Disordered" evidence="2">
    <location>
        <begin position="248"/>
        <end position="277"/>
    </location>
</feature>
<dbReference type="InterPro" id="IPR005502">
    <property type="entry name" value="Ribosyl_crysJ1"/>
</dbReference>
<keyword evidence="1" id="KW-0479">Metal-binding</keyword>
<evidence type="ECO:0000256" key="1">
    <source>
        <dbReference type="PIRSR" id="PIRSR605502-1"/>
    </source>
</evidence>
<dbReference type="Proteomes" id="UP000321196">
    <property type="component" value="Unassembled WGS sequence"/>
</dbReference>
<keyword evidence="4" id="KW-1185">Reference proteome</keyword>
<dbReference type="OrthoDB" id="9798107at2"/>
<feature type="binding site" evidence="1">
    <location>
        <position position="199"/>
    </location>
    <ligand>
        <name>Mg(2+)</name>
        <dbReference type="ChEBI" id="CHEBI:18420"/>
        <label>1</label>
    </ligand>
</feature>
<comment type="caution">
    <text evidence="3">The sequence shown here is derived from an EMBL/GenBank/DDBJ whole genome shotgun (WGS) entry which is preliminary data.</text>
</comment>
<dbReference type="AlphaFoldDB" id="A0A5C8HNA2"/>
<proteinExistence type="predicted"/>
<protein>
    <submittedName>
        <fullName evidence="3">ADP-ribosylglycohydrolase family protein</fullName>
    </submittedName>
</protein>
<dbReference type="Gene3D" id="1.10.4080.10">
    <property type="entry name" value="ADP-ribosylation/Crystallin J1"/>
    <property type="match status" value="1"/>
</dbReference>
<evidence type="ECO:0000313" key="4">
    <source>
        <dbReference type="Proteomes" id="UP000321196"/>
    </source>
</evidence>
<dbReference type="Pfam" id="PF03747">
    <property type="entry name" value="ADP_ribosyl_GH"/>
    <property type="match status" value="1"/>
</dbReference>
<gene>
    <name evidence="3" type="ORF">FVP60_10865</name>
</gene>
<feature type="binding site" evidence="1">
    <location>
        <position position="200"/>
    </location>
    <ligand>
        <name>Mg(2+)</name>
        <dbReference type="ChEBI" id="CHEBI:18420"/>
        <label>1</label>
    </ligand>
</feature>
<feature type="region of interest" description="Disordered" evidence="2">
    <location>
        <begin position="57"/>
        <end position="77"/>
    </location>
</feature>
<sequence length="339" mass="37006">MPTQYGYEELADAFVIPLIATLKVGKLNLARRRPVHVLAKLVKRRLKTHSTVLCSTHASSRTSLPRSSGVSSSKYQRRCPHYRAPREELASAARAVSELTHWEADNASACILWTVAIRHAILTGELDIARGPDLLPADDASRWAEIIDEALAPGAHPRDFRAQNGWVVRAFQGALAAVAGATSLDDAIERAIRGGNDTDTVAAIAGSLAGALWGGTAVPLSWKRKIHGWPGYNANDLVRQAALAARNGRTDGSGWPSRRWRNPMSAAPEPSSNTRPTRACCWVRSRRSTPCRSRLMRLCRSAGWVRSRCPRASRAFRCGLLISLTATRISTSRSPRPPT</sequence>
<keyword evidence="1" id="KW-0460">Magnesium</keyword>
<feature type="compositionally biased region" description="Polar residues" evidence="2">
    <location>
        <begin position="57"/>
        <end position="74"/>
    </location>
</feature>